<dbReference type="RefSeq" id="XP_020916410.1">
    <property type="nucleotide sequence ID" value="XM_021060751.2"/>
</dbReference>
<feature type="transmembrane region" description="Helical" evidence="5">
    <location>
        <begin position="279"/>
        <end position="302"/>
    </location>
</feature>
<proteinExistence type="predicted"/>
<dbReference type="KEGG" id="epa:110253797"/>
<feature type="domain" description="EamA" evidence="6">
    <location>
        <begin position="35"/>
        <end position="166"/>
    </location>
</feature>
<feature type="transmembrane region" description="Helical" evidence="5">
    <location>
        <begin position="95"/>
        <end position="115"/>
    </location>
</feature>
<keyword evidence="2 5" id="KW-0812">Transmembrane</keyword>
<evidence type="ECO:0000256" key="5">
    <source>
        <dbReference type="SAM" id="Phobius"/>
    </source>
</evidence>
<feature type="transmembrane region" description="Helical" evidence="5">
    <location>
        <begin position="65"/>
        <end position="83"/>
    </location>
</feature>
<dbReference type="GeneID" id="110253797"/>
<feature type="transmembrane region" description="Helical" evidence="5">
    <location>
        <begin position="121"/>
        <end position="143"/>
    </location>
</feature>
<evidence type="ECO:0000256" key="4">
    <source>
        <dbReference type="ARBA" id="ARBA00023136"/>
    </source>
</evidence>
<dbReference type="PANTHER" id="PTHR22911">
    <property type="entry name" value="ACYL-MALONYL CONDENSING ENZYME-RELATED"/>
    <property type="match status" value="1"/>
</dbReference>
<dbReference type="OrthoDB" id="5968806at2759"/>
<dbReference type="EnsemblMetazoa" id="XM_021060751.2">
    <property type="protein sequence ID" value="XP_020916410.1"/>
    <property type="gene ID" value="LOC110253797"/>
</dbReference>
<name>A0A913Y7K4_EXADI</name>
<feature type="transmembrane region" description="Helical" evidence="5">
    <location>
        <begin position="184"/>
        <end position="209"/>
    </location>
</feature>
<dbReference type="Pfam" id="PF00892">
    <property type="entry name" value="EamA"/>
    <property type="match status" value="1"/>
</dbReference>
<dbReference type="GO" id="GO:0016020">
    <property type="term" value="C:membrane"/>
    <property type="evidence" value="ECO:0007669"/>
    <property type="project" value="UniProtKB-SubCell"/>
</dbReference>
<feature type="transmembrane region" description="Helical" evidence="5">
    <location>
        <begin position="308"/>
        <end position="327"/>
    </location>
</feature>
<evidence type="ECO:0000313" key="8">
    <source>
        <dbReference type="Proteomes" id="UP000887567"/>
    </source>
</evidence>
<dbReference type="PANTHER" id="PTHR22911:SF6">
    <property type="entry name" value="SOLUTE CARRIER FAMILY 35 MEMBER G1"/>
    <property type="match status" value="1"/>
</dbReference>
<dbReference type="AlphaFoldDB" id="A0A913Y7K4"/>
<comment type="subcellular location">
    <subcellularLocation>
        <location evidence="1">Membrane</location>
        <topology evidence="1">Multi-pass membrane protein</topology>
    </subcellularLocation>
</comment>
<feature type="transmembrane region" description="Helical" evidence="5">
    <location>
        <begin position="33"/>
        <end position="53"/>
    </location>
</feature>
<feature type="transmembrane region" description="Helical" evidence="5">
    <location>
        <begin position="218"/>
        <end position="237"/>
    </location>
</feature>
<dbReference type="InterPro" id="IPR000620">
    <property type="entry name" value="EamA_dom"/>
</dbReference>
<evidence type="ECO:0000259" key="6">
    <source>
        <dbReference type="Pfam" id="PF00892"/>
    </source>
</evidence>
<accession>A0A913Y7K4</accession>
<organism evidence="7 8">
    <name type="scientific">Exaiptasia diaphana</name>
    <name type="common">Tropical sea anemone</name>
    <name type="synonym">Aiptasia pulchella</name>
    <dbReference type="NCBI Taxonomy" id="2652724"/>
    <lineage>
        <taxon>Eukaryota</taxon>
        <taxon>Metazoa</taxon>
        <taxon>Cnidaria</taxon>
        <taxon>Anthozoa</taxon>
        <taxon>Hexacorallia</taxon>
        <taxon>Actiniaria</taxon>
        <taxon>Aiptasiidae</taxon>
        <taxon>Exaiptasia</taxon>
    </lineage>
</organism>
<evidence type="ECO:0000256" key="1">
    <source>
        <dbReference type="ARBA" id="ARBA00004141"/>
    </source>
</evidence>
<evidence type="ECO:0000256" key="2">
    <source>
        <dbReference type="ARBA" id="ARBA00022692"/>
    </source>
</evidence>
<feature type="transmembrane region" description="Helical" evidence="5">
    <location>
        <begin position="150"/>
        <end position="172"/>
    </location>
</feature>
<dbReference type="OMA" id="TFLQITF"/>
<keyword evidence="4 5" id="KW-0472">Membrane</keyword>
<dbReference type="SUPFAM" id="SSF103481">
    <property type="entry name" value="Multidrug resistance efflux transporter EmrE"/>
    <property type="match status" value="1"/>
</dbReference>
<keyword evidence="3 5" id="KW-1133">Transmembrane helix</keyword>
<keyword evidence="8" id="KW-1185">Reference proteome</keyword>
<dbReference type="InterPro" id="IPR037185">
    <property type="entry name" value="EmrE-like"/>
</dbReference>
<sequence length="334" mass="36949">MERELEKDALTTVETKNPRIVNVFTLKQHCRSVVGILLALLSALSLVMVNVFAKLCLFLPPFEIGIIRYVIQLVLTIPPVIHANHSLVVCPPKHIVLLALRPLLGASGMFTRVYAVQNMPLGDATVLIFTSPVFTAIFGRIFLKERLHWIYSILLVLCLAGVTLIARPTFIFGHPDSAPEYDNVLIPSLVALLCAVLTALDIVGARVLLETFKIPSSLVLLYFGLVGLVYSILGSYFDRGFQFPFCQSTDYLFALCVGIFASLSQLFLNMALKCEKAFVVALARSSGIVFGFVFQIIIYSLVPSSLSFGGASLIISCNLFIFILKWYHQNINQL</sequence>
<dbReference type="Proteomes" id="UP000887567">
    <property type="component" value="Unplaced"/>
</dbReference>
<evidence type="ECO:0000313" key="7">
    <source>
        <dbReference type="EnsemblMetazoa" id="XP_020916410.1"/>
    </source>
</evidence>
<feature type="transmembrane region" description="Helical" evidence="5">
    <location>
        <begin position="252"/>
        <end position="272"/>
    </location>
</feature>
<reference evidence="7" key="1">
    <citation type="submission" date="2022-11" db="UniProtKB">
        <authorList>
            <consortium name="EnsemblMetazoa"/>
        </authorList>
    </citation>
    <scope>IDENTIFICATION</scope>
</reference>
<evidence type="ECO:0000256" key="3">
    <source>
        <dbReference type="ARBA" id="ARBA00022989"/>
    </source>
</evidence>
<protein>
    <recommendedName>
        <fullName evidence="6">EamA domain-containing protein</fullName>
    </recommendedName>
</protein>